<dbReference type="GO" id="GO:0019684">
    <property type="term" value="P:photosynthesis, light reaction"/>
    <property type="evidence" value="ECO:0007669"/>
    <property type="project" value="InterPro"/>
</dbReference>
<dbReference type="SUPFAM" id="SSF50346">
    <property type="entry name" value="PRC-barrel domain"/>
    <property type="match status" value="2"/>
</dbReference>
<dbReference type="InterPro" id="IPR014747">
    <property type="entry name" value="Bac_photo_RC_H_C"/>
</dbReference>
<feature type="domain" description="PRC-barrel" evidence="1">
    <location>
        <begin position="18"/>
        <end position="76"/>
    </location>
</feature>
<evidence type="ECO:0000259" key="1">
    <source>
        <dbReference type="Pfam" id="PF05239"/>
    </source>
</evidence>
<dbReference type="EMBL" id="JAWJAY010000002">
    <property type="protein sequence ID" value="MDV2885655.1"/>
    <property type="molecule type" value="Genomic_DNA"/>
</dbReference>
<reference evidence="2" key="1">
    <citation type="submission" date="2023-10" db="EMBL/GenBank/DDBJ databases">
        <title>Screening of Alkalihalophilus pseudofirmusBZ-TG-HK211 and Its Alleviation of Salt Stress on Rapeseed Growth.</title>
        <authorList>
            <person name="Zhao B."/>
            <person name="Guo T."/>
        </authorList>
    </citation>
    <scope>NUCLEOTIDE SEQUENCE</scope>
    <source>
        <strain evidence="2">BZ-TG-HK211</strain>
    </source>
</reference>
<dbReference type="Gene3D" id="3.90.50.10">
    <property type="entry name" value="Photosynthetic Reaction Center, subunit H, domain 2"/>
    <property type="match status" value="2"/>
</dbReference>
<comment type="caution">
    <text evidence="2">The sequence shown here is derived from an EMBL/GenBank/DDBJ whole genome shotgun (WGS) entry which is preliminary data.</text>
</comment>
<evidence type="ECO:0000313" key="3">
    <source>
        <dbReference type="Proteomes" id="UP001285636"/>
    </source>
</evidence>
<dbReference type="InterPro" id="IPR011033">
    <property type="entry name" value="PRC_barrel-like_sf"/>
</dbReference>
<organism evidence="2 3">
    <name type="scientific">Alkalihalophilus pseudofirmus</name>
    <name type="common">Bacillus pseudofirmus</name>
    <dbReference type="NCBI Taxonomy" id="79885"/>
    <lineage>
        <taxon>Bacteria</taxon>
        <taxon>Bacillati</taxon>
        <taxon>Bacillota</taxon>
        <taxon>Bacilli</taxon>
        <taxon>Bacillales</taxon>
        <taxon>Bacillaceae</taxon>
        <taxon>Alkalihalophilus</taxon>
    </lineage>
</organism>
<gene>
    <name evidence="2" type="ORF">RYX45_10740</name>
</gene>
<dbReference type="InterPro" id="IPR027275">
    <property type="entry name" value="PRC-brl_dom"/>
</dbReference>
<protein>
    <submittedName>
        <fullName evidence="2">PRC-barrel domain-containing protein</fullName>
    </submittedName>
</protein>
<dbReference type="Pfam" id="PF05239">
    <property type="entry name" value="PRC"/>
    <property type="match status" value="2"/>
</dbReference>
<dbReference type="PANTHER" id="PTHR36505:SF1">
    <property type="entry name" value="BLR1072 PROTEIN"/>
    <property type="match status" value="1"/>
</dbReference>
<sequence>MLLRAKTLKSYSMLASDGELGSLDDFYFDSDTATIRYFVGDTRTWFFGGKVLLSPLSFKEIDRSNERIAVNATKDQIKDSPKPEEHEPITRRYEQQLSSYYGWENYWADNAARRDITGFQAHAPMMPPIFNPEAPREEHNGLRSDEAHAREQQYREDQQLISVEDIKGYKVHTADGEAGKIHDCVIDDEDWKIRYFVVNVGGFFNKELVLVSIDWLNDVSWRDHTITFDLENKRIEDAPEFVSDQPITREDEAALYEHYNRKGYWVDIR</sequence>
<dbReference type="RefSeq" id="WP_012959753.1">
    <property type="nucleotide sequence ID" value="NZ_CP117835.1"/>
</dbReference>
<dbReference type="GO" id="GO:0030077">
    <property type="term" value="C:plasma membrane light-harvesting complex"/>
    <property type="evidence" value="ECO:0007669"/>
    <property type="project" value="InterPro"/>
</dbReference>
<dbReference type="AlphaFoldDB" id="A0AAJ2NNJ5"/>
<feature type="domain" description="PRC-barrel" evidence="1">
    <location>
        <begin position="161"/>
        <end position="224"/>
    </location>
</feature>
<accession>A0AAJ2NNJ5</accession>
<dbReference type="Proteomes" id="UP001285636">
    <property type="component" value="Unassembled WGS sequence"/>
</dbReference>
<dbReference type="PANTHER" id="PTHR36505">
    <property type="entry name" value="BLR1072 PROTEIN"/>
    <property type="match status" value="1"/>
</dbReference>
<proteinExistence type="predicted"/>
<name>A0AAJ2NNJ5_ALKPS</name>
<evidence type="ECO:0000313" key="2">
    <source>
        <dbReference type="EMBL" id="MDV2885655.1"/>
    </source>
</evidence>